<evidence type="ECO:0000259" key="2">
    <source>
        <dbReference type="Pfam" id="PF04149"/>
    </source>
</evidence>
<proteinExistence type="predicted"/>
<organism evidence="3 4">
    <name type="scientific">Streptomyces typhae</name>
    <dbReference type="NCBI Taxonomy" id="2681492"/>
    <lineage>
        <taxon>Bacteria</taxon>
        <taxon>Bacillati</taxon>
        <taxon>Actinomycetota</taxon>
        <taxon>Actinomycetes</taxon>
        <taxon>Kitasatosporales</taxon>
        <taxon>Streptomycetaceae</taxon>
        <taxon>Streptomyces</taxon>
    </lineage>
</organism>
<gene>
    <name evidence="3" type="ORF">GPA10_06095</name>
</gene>
<evidence type="ECO:0000313" key="4">
    <source>
        <dbReference type="Proteomes" id="UP000483802"/>
    </source>
</evidence>
<protein>
    <submittedName>
        <fullName evidence="3">DUF397 domain-containing protein</fullName>
    </submittedName>
</protein>
<evidence type="ECO:0000256" key="1">
    <source>
        <dbReference type="SAM" id="MobiDB-lite"/>
    </source>
</evidence>
<feature type="region of interest" description="Disordered" evidence="1">
    <location>
        <begin position="1"/>
        <end position="20"/>
    </location>
</feature>
<evidence type="ECO:0000313" key="3">
    <source>
        <dbReference type="EMBL" id="MVO84355.1"/>
    </source>
</evidence>
<feature type="domain" description="DUF397" evidence="2">
    <location>
        <begin position="9"/>
        <end position="29"/>
    </location>
</feature>
<dbReference type="EMBL" id="WPNZ01000002">
    <property type="protein sequence ID" value="MVO84355.1"/>
    <property type="molecule type" value="Genomic_DNA"/>
</dbReference>
<feature type="domain" description="DUF397" evidence="2">
    <location>
        <begin position="36"/>
        <end position="90"/>
    </location>
</feature>
<dbReference type="RefSeq" id="WP_157164542.1">
    <property type="nucleotide sequence ID" value="NZ_WPNZ01000002.1"/>
</dbReference>
<dbReference type="AlphaFoldDB" id="A0A6L6WQ29"/>
<sequence>MQKHALNTARWRKSTYSSGDGGENCVEVAYDFPGAARWRKSSHSDGSGGNCLEVADGIPGIVPVRDSKAGPHGPVVTLTPAAWTAFLGGVACGGGASTPM</sequence>
<reference evidence="3 4" key="1">
    <citation type="submission" date="2019-11" db="EMBL/GenBank/DDBJ databases">
        <title>Streptomyces typhae sp. nov., a novel endophytic actinomycete isolated from the root of cattail pollen (Typha angustifolia L.).</title>
        <authorList>
            <person name="Peng C."/>
        </authorList>
    </citation>
    <scope>NUCLEOTIDE SEQUENCE [LARGE SCALE GENOMIC DNA]</scope>
    <source>
        <strain evidence="4">p1417</strain>
    </source>
</reference>
<keyword evidence="4" id="KW-1185">Reference proteome</keyword>
<name>A0A6L6WQ29_9ACTN</name>
<accession>A0A6L6WQ29</accession>
<dbReference type="Pfam" id="PF04149">
    <property type="entry name" value="DUF397"/>
    <property type="match status" value="2"/>
</dbReference>
<dbReference type="Proteomes" id="UP000483802">
    <property type="component" value="Unassembled WGS sequence"/>
</dbReference>
<dbReference type="InterPro" id="IPR007278">
    <property type="entry name" value="DUF397"/>
</dbReference>
<comment type="caution">
    <text evidence="3">The sequence shown here is derived from an EMBL/GenBank/DDBJ whole genome shotgun (WGS) entry which is preliminary data.</text>
</comment>